<keyword evidence="5" id="KW-1185">Reference proteome</keyword>
<sequence length="249" mass="25841">MGILSGKTALITGGNSGIGLSAAKAFASEGAQVVITGRRQRAVEEAVSEIGAGALGIQGDVADVAHHEDVARQIHQRFGAFDIYMANAGVNTITHSSAVSEDEYDAQFSINARGAFFGVQKLIPLMRDGGAVILTGSIASEKVLEGHAVYAGSKAAIGAFARSWAIELKSRRIRVNVLSPGPVDTAILDKLGVPAEMRASFQNSMAEAIPLGRMGQPEELAKAALFLASDASSFVTGVNLRVDGGMALF</sequence>
<evidence type="ECO:0000259" key="3">
    <source>
        <dbReference type="SMART" id="SM00822"/>
    </source>
</evidence>
<dbReference type="InterPro" id="IPR002347">
    <property type="entry name" value="SDR_fam"/>
</dbReference>
<proteinExistence type="inferred from homology"/>
<dbReference type="PROSITE" id="PS00061">
    <property type="entry name" value="ADH_SHORT"/>
    <property type="match status" value="1"/>
</dbReference>
<dbReference type="InterPro" id="IPR036291">
    <property type="entry name" value="NAD(P)-bd_dom_sf"/>
</dbReference>
<accession>A0ABU8L369</accession>
<name>A0ABU8L369_9HYPH</name>
<protein>
    <submittedName>
        <fullName evidence="4">Glucose 1-dehydrogenase</fullName>
        <ecNumber evidence="4">1.1.1.47</ecNumber>
    </submittedName>
</protein>
<keyword evidence="2 4" id="KW-0560">Oxidoreductase</keyword>
<dbReference type="SUPFAM" id="SSF51735">
    <property type="entry name" value="NAD(P)-binding Rossmann-fold domains"/>
    <property type="match status" value="1"/>
</dbReference>
<dbReference type="RefSeq" id="WP_337108824.1">
    <property type="nucleotide sequence ID" value="NZ_JAPYKS010000028.1"/>
</dbReference>
<evidence type="ECO:0000313" key="4">
    <source>
        <dbReference type="EMBL" id="MEI9412424.1"/>
    </source>
</evidence>
<dbReference type="Proteomes" id="UP001387293">
    <property type="component" value="Unassembled WGS sequence"/>
</dbReference>
<evidence type="ECO:0000256" key="2">
    <source>
        <dbReference type="ARBA" id="ARBA00023002"/>
    </source>
</evidence>
<gene>
    <name evidence="4" type="ORF">O7A60_27265</name>
</gene>
<dbReference type="CDD" id="cd05233">
    <property type="entry name" value="SDR_c"/>
    <property type="match status" value="1"/>
</dbReference>
<dbReference type="Pfam" id="PF13561">
    <property type="entry name" value="adh_short_C2"/>
    <property type="match status" value="1"/>
</dbReference>
<dbReference type="InterPro" id="IPR020904">
    <property type="entry name" value="Sc_DH/Rdtase_CS"/>
</dbReference>
<dbReference type="PRINTS" id="PR00080">
    <property type="entry name" value="SDRFAMILY"/>
</dbReference>
<evidence type="ECO:0000256" key="1">
    <source>
        <dbReference type="ARBA" id="ARBA00006484"/>
    </source>
</evidence>
<dbReference type="NCBIfam" id="NF005559">
    <property type="entry name" value="PRK07231.1"/>
    <property type="match status" value="1"/>
</dbReference>
<dbReference type="PANTHER" id="PTHR42760">
    <property type="entry name" value="SHORT-CHAIN DEHYDROGENASES/REDUCTASES FAMILY MEMBER"/>
    <property type="match status" value="1"/>
</dbReference>
<feature type="domain" description="Ketoreductase" evidence="3">
    <location>
        <begin position="7"/>
        <end position="186"/>
    </location>
</feature>
<evidence type="ECO:0000313" key="5">
    <source>
        <dbReference type="Proteomes" id="UP001387293"/>
    </source>
</evidence>
<dbReference type="Gene3D" id="3.40.50.720">
    <property type="entry name" value="NAD(P)-binding Rossmann-like Domain"/>
    <property type="match status" value="1"/>
</dbReference>
<comment type="similarity">
    <text evidence="1">Belongs to the short-chain dehydrogenases/reductases (SDR) family.</text>
</comment>
<comment type="caution">
    <text evidence="4">The sequence shown here is derived from an EMBL/GenBank/DDBJ whole genome shotgun (WGS) entry which is preliminary data.</text>
</comment>
<dbReference type="PANTHER" id="PTHR42760:SF133">
    <property type="entry name" value="3-OXOACYL-[ACYL-CARRIER-PROTEIN] REDUCTASE"/>
    <property type="match status" value="1"/>
</dbReference>
<reference evidence="4 5" key="1">
    <citation type="submission" date="2022-12" db="EMBL/GenBank/DDBJ databases">
        <authorList>
            <person name="Muema E."/>
        </authorList>
    </citation>
    <scope>NUCLEOTIDE SEQUENCE [LARGE SCALE GENOMIC DNA]</scope>
    <source>
        <strain evidence="5">1326</strain>
    </source>
</reference>
<dbReference type="GO" id="GO:0047936">
    <property type="term" value="F:glucose 1-dehydrogenase [NAD(P)+] activity"/>
    <property type="evidence" value="ECO:0007669"/>
    <property type="project" value="UniProtKB-EC"/>
</dbReference>
<organism evidence="4 5">
    <name type="scientific">Mesorhizobium salmacidum</name>
    <dbReference type="NCBI Taxonomy" id="3015171"/>
    <lineage>
        <taxon>Bacteria</taxon>
        <taxon>Pseudomonadati</taxon>
        <taxon>Pseudomonadota</taxon>
        <taxon>Alphaproteobacteria</taxon>
        <taxon>Hyphomicrobiales</taxon>
        <taxon>Phyllobacteriaceae</taxon>
        <taxon>Mesorhizobium</taxon>
    </lineage>
</organism>
<dbReference type="PRINTS" id="PR00081">
    <property type="entry name" value="GDHRDH"/>
</dbReference>
<dbReference type="InterPro" id="IPR057326">
    <property type="entry name" value="KR_dom"/>
</dbReference>
<dbReference type="EC" id="1.1.1.47" evidence="4"/>
<dbReference type="SMART" id="SM00822">
    <property type="entry name" value="PKS_KR"/>
    <property type="match status" value="1"/>
</dbReference>
<dbReference type="EMBL" id="JAPYKS010000028">
    <property type="protein sequence ID" value="MEI9412424.1"/>
    <property type="molecule type" value="Genomic_DNA"/>
</dbReference>